<dbReference type="PANTHER" id="PTHR34075">
    <property type="entry name" value="BLR3430 PROTEIN"/>
    <property type="match status" value="1"/>
</dbReference>
<gene>
    <name evidence="3" type="ORF">ACFODW_12490</name>
</gene>
<dbReference type="SUPFAM" id="SSF50249">
    <property type="entry name" value="Nucleic acid-binding proteins"/>
    <property type="match status" value="1"/>
</dbReference>
<dbReference type="RefSeq" id="WP_390306953.1">
    <property type="nucleotide sequence ID" value="NZ_JBHRRZ010000032.1"/>
</dbReference>
<dbReference type="InterPro" id="IPR052513">
    <property type="entry name" value="Thioester_dehydratase-like"/>
</dbReference>
<feature type="domain" description="ChsH2 C-terminal OB-fold" evidence="1">
    <location>
        <begin position="57"/>
        <end position="122"/>
    </location>
</feature>
<dbReference type="EMBL" id="JBHRRZ010000032">
    <property type="protein sequence ID" value="MFC2949150.1"/>
    <property type="molecule type" value="Genomic_DNA"/>
</dbReference>
<proteinExistence type="predicted"/>
<keyword evidence="4" id="KW-1185">Reference proteome</keyword>
<feature type="domain" description="ChsH2 rubredoxin-like zinc ribbon" evidence="2">
    <location>
        <begin position="20"/>
        <end position="56"/>
    </location>
</feature>
<dbReference type="Pfam" id="PF12172">
    <property type="entry name" value="zf-ChsH2"/>
    <property type="match status" value="1"/>
</dbReference>
<dbReference type="Gene3D" id="6.10.30.10">
    <property type="match status" value="1"/>
</dbReference>
<evidence type="ECO:0000313" key="3">
    <source>
        <dbReference type="EMBL" id="MFC2949150.1"/>
    </source>
</evidence>
<sequence>MEEHIGKNFPEPTVETEAYWQGCSNHQLLIQQCRECGHYQFYPRIICTDCMSRDVEWVKASGRGNVKTYTIIHRAISQAYEKDTPYVVALIELDEGPMMMSNVIGCTPEAVKVGQEVMVTFEDWSDEISIPKFTLVDAD</sequence>
<comment type="caution">
    <text evidence="3">The sequence shown here is derived from an EMBL/GenBank/DDBJ whole genome shotgun (WGS) entry which is preliminary data.</text>
</comment>
<evidence type="ECO:0000313" key="4">
    <source>
        <dbReference type="Proteomes" id="UP001595387"/>
    </source>
</evidence>
<evidence type="ECO:0000259" key="2">
    <source>
        <dbReference type="Pfam" id="PF12172"/>
    </source>
</evidence>
<organism evidence="3 4">
    <name type="scientific">Virgibacillus sediminis</name>
    <dbReference type="NCBI Taxonomy" id="202260"/>
    <lineage>
        <taxon>Bacteria</taxon>
        <taxon>Bacillati</taxon>
        <taxon>Bacillota</taxon>
        <taxon>Bacilli</taxon>
        <taxon>Bacillales</taxon>
        <taxon>Bacillaceae</taxon>
        <taxon>Virgibacillus</taxon>
    </lineage>
</organism>
<reference evidence="4" key="1">
    <citation type="journal article" date="2019" name="Int. J. Syst. Evol. Microbiol.">
        <title>The Global Catalogue of Microorganisms (GCM) 10K type strain sequencing project: providing services to taxonomists for standard genome sequencing and annotation.</title>
        <authorList>
            <consortium name="The Broad Institute Genomics Platform"/>
            <consortium name="The Broad Institute Genome Sequencing Center for Infectious Disease"/>
            <person name="Wu L."/>
            <person name="Ma J."/>
        </authorList>
    </citation>
    <scope>NUCLEOTIDE SEQUENCE [LARGE SCALE GENOMIC DNA]</scope>
    <source>
        <strain evidence="4">KCTC 13193</strain>
    </source>
</reference>
<accession>A0ABV7A808</accession>
<name>A0ABV7A808_9BACI</name>
<dbReference type="PANTHER" id="PTHR34075:SF5">
    <property type="entry name" value="BLR3430 PROTEIN"/>
    <property type="match status" value="1"/>
</dbReference>
<protein>
    <submittedName>
        <fullName evidence="3">Zn-ribbon domain-containing OB-fold protein</fullName>
    </submittedName>
</protein>
<dbReference type="Pfam" id="PF01796">
    <property type="entry name" value="OB_ChsH2_C"/>
    <property type="match status" value="1"/>
</dbReference>
<dbReference type="Proteomes" id="UP001595387">
    <property type="component" value="Unassembled WGS sequence"/>
</dbReference>
<dbReference type="InterPro" id="IPR002878">
    <property type="entry name" value="ChsH2_C"/>
</dbReference>
<evidence type="ECO:0000259" key="1">
    <source>
        <dbReference type="Pfam" id="PF01796"/>
    </source>
</evidence>
<dbReference type="InterPro" id="IPR012340">
    <property type="entry name" value="NA-bd_OB-fold"/>
</dbReference>
<dbReference type="InterPro" id="IPR022002">
    <property type="entry name" value="ChsH2_Znr"/>
</dbReference>